<dbReference type="InterPro" id="IPR011600">
    <property type="entry name" value="Pept_C14_caspase"/>
</dbReference>
<evidence type="ECO:0000259" key="2">
    <source>
        <dbReference type="Pfam" id="PF00656"/>
    </source>
</evidence>
<accession>A0ABS5C2U0</accession>
<proteinExistence type="predicted"/>
<feature type="domain" description="Peptidase C14 caspase" evidence="2">
    <location>
        <begin position="90"/>
        <end position="275"/>
    </location>
</feature>
<dbReference type="Gene3D" id="3.40.50.1460">
    <property type="match status" value="1"/>
</dbReference>
<evidence type="ECO:0000313" key="4">
    <source>
        <dbReference type="Proteomes" id="UP000676565"/>
    </source>
</evidence>
<dbReference type="EMBL" id="JAGKQQ010000001">
    <property type="protein sequence ID" value="MBP3959458.1"/>
    <property type="molecule type" value="Genomic_DNA"/>
</dbReference>
<dbReference type="Proteomes" id="UP000676565">
    <property type="component" value="Unassembled WGS sequence"/>
</dbReference>
<dbReference type="SUPFAM" id="SSF52129">
    <property type="entry name" value="Caspase-like"/>
    <property type="match status" value="1"/>
</dbReference>
<reference evidence="3 4" key="1">
    <citation type="submission" date="2021-04" db="EMBL/GenBank/DDBJ databases">
        <authorList>
            <person name="Ivanova A."/>
        </authorList>
    </citation>
    <scope>NUCLEOTIDE SEQUENCE [LARGE SCALE GENOMIC DNA]</scope>
    <source>
        <strain evidence="3 4">G18</strain>
    </source>
</reference>
<dbReference type="RefSeq" id="WP_210660115.1">
    <property type="nucleotide sequence ID" value="NZ_JAGKQQ010000001.1"/>
</dbReference>
<dbReference type="InterPro" id="IPR029030">
    <property type="entry name" value="Caspase-like_dom_sf"/>
</dbReference>
<sequence>MRFALSVAAIFALAPIVSAQDPKAPALPRRVLFVHVGGYLYLNPLTHSAPGGPDRVRAVADRFATGLLTPTVRGNDQLFVLADTLTTDARLPTKDVLAKALEGFCTTTRPQDRVVIYFGVHAVEKDGKAFVVPIDGAPDAPETLLPVADVYAALKGLNAAQKVVIWDVCRHNPERVRGRRDPGPMTDALFKALTAPPEGVQALVSCSPGERSLEYSAPRGPAGIFAGSAYLDALRHAAADTSAKAAPGDAIPVEALHKSACQSVATLSKQTPAFTGIAPKQSAAHGPKAAPAKRFELAAIPKGTPSADVKTILDELALPPLFEDDAGSVALLPFAEASLKSYEPDVSVDEALKSGDKYPLRVATLRALQAVRDTWPLTAKEPRGVTPLVAPVVDRTKKAISDAQLPLAQAITKLEVELEGLLAVAANRAKETKRWQAHYDYAVAEVRLRLVVLNEYNVLLARVRTESLPDLPSGATGWRLCPAEKLTSRREVRDMFNAAQEGFTKLATDHRGTPWEVLAKRSRAFVPGLRWEVVVPLKVDEK</sequence>
<comment type="caution">
    <text evidence="3">The sequence shown here is derived from an EMBL/GenBank/DDBJ whole genome shotgun (WGS) entry which is preliminary data.</text>
</comment>
<name>A0ABS5C2U0_9BACT</name>
<gene>
    <name evidence="3" type="ORF">J8F10_29795</name>
</gene>
<organism evidence="3 4">
    <name type="scientific">Gemmata palustris</name>
    <dbReference type="NCBI Taxonomy" id="2822762"/>
    <lineage>
        <taxon>Bacteria</taxon>
        <taxon>Pseudomonadati</taxon>
        <taxon>Planctomycetota</taxon>
        <taxon>Planctomycetia</taxon>
        <taxon>Gemmatales</taxon>
        <taxon>Gemmataceae</taxon>
        <taxon>Gemmata</taxon>
    </lineage>
</organism>
<keyword evidence="1" id="KW-0732">Signal</keyword>
<protein>
    <recommendedName>
        <fullName evidence="2">Peptidase C14 caspase domain-containing protein</fullName>
    </recommendedName>
</protein>
<keyword evidence="4" id="KW-1185">Reference proteome</keyword>
<evidence type="ECO:0000313" key="3">
    <source>
        <dbReference type="EMBL" id="MBP3959458.1"/>
    </source>
</evidence>
<feature type="chain" id="PRO_5046464754" description="Peptidase C14 caspase domain-containing protein" evidence="1">
    <location>
        <begin position="20"/>
        <end position="542"/>
    </location>
</feature>
<dbReference type="Pfam" id="PF00656">
    <property type="entry name" value="Peptidase_C14"/>
    <property type="match status" value="1"/>
</dbReference>
<feature type="signal peptide" evidence="1">
    <location>
        <begin position="1"/>
        <end position="19"/>
    </location>
</feature>
<evidence type="ECO:0000256" key="1">
    <source>
        <dbReference type="SAM" id="SignalP"/>
    </source>
</evidence>